<sequence>MRFPALLALLLAMLAAPLAAVAGPVNTGHIEAQLVAQDASVAPGSTVYVALRQKIQKGWHTYWRNSGDSGAATQIAWTLPAGWKAGDLVWAVPKRLIEGEGEFAVAVYAYEGEVLLPVAIQVPADARPGTTAHLKATVAFLVCAEQCVPENADLTLDIPVKAGAPAPDPQWGRAVTEALAKAPKPAGLDARFAADSQTLTISIAGAPLAGADLAGAQFLPYSPKALKHRADPVLDHGPQGLTLRYPAGYSFTKGTPLAEVDGVLVLPGASYEVTATPGAALPGTTGLGPPAAKARLGLLLAILYAFLGGLILNLMPCVFPVLSMKAASLAGHGGAARAEGLAFLAGVVATFLALAGALLALRAGGAAVGWGFQLQSPPVVAALSLIILLAALNLSGVFEIGTSIQGLGSGLAGRGGLIGAFFTGVLAVVVAAPCTAPFMGPALGLALTLSPIAALAIFLGLALGFAAPFTLLAVTPALRGRLPRPGPWMDVFRHVLAFPMYAAAAWLVWVLSQQTDSLGLARLLIAAVLVGFGAWLWGLTQARPLAAYWQWAAFLVLALAVLLITRDPYGPARVAQAPAAGKIELESQAWSPARVEALRAEGRPVLVNFTAAWCVTCQVNEGVALATPGVAAALKRDNAVYLVADWTNRDATIAAALSQFGRAGVPLYLVYGRDGGPPRVLPQLLTEGLVVKALDEAAATPPAAAAK</sequence>
<feature type="transmembrane region" description="Helical" evidence="7">
    <location>
        <begin position="416"/>
        <end position="440"/>
    </location>
</feature>
<feature type="chain" id="PRO_5046824435" evidence="8">
    <location>
        <begin position="23"/>
        <end position="707"/>
    </location>
</feature>
<name>A0ABU0IYX0_9CAUL</name>
<keyword evidence="3 7" id="KW-0812">Transmembrane</keyword>
<gene>
    <name evidence="10" type="ORF">QO010_004311</name>
</gene>
<dbReference type="CDD" id="cd02953">
    <property type="entry name" value="DsbDgamma"/>
    <property type="match status" value="1"/>
</dbReference>
<feature type="transmembrane region" description="Helical" evidence="7">
    <location>
        <begin position="545"/>
        <end position="564"/>
    </location>
</feature>
<organism evidence="10 11">
    <name type="scientific">Caulobacter ginsengisoli</name>
    <dbReference type="NCBI Taxonomy" id="400775"/>
    <lineage>
        <taxon>Bacteria</taxon>
        <taxon>Pseudomonadati</taxon>
        <taxon>Pseudomonadota</taxon>
        <taxon>Alphaproteobacteria</taxon>
        <taxon>Caulobacterales</taxon>
        <taxon>Caulobacteraceae</taxon>
        <taxon>Caulobacter</taxon>
    </lineage>
</organism>
<keyword evidence="8" id="KW-0732">Signal</keyword>
<dbReference type="Gene3D" id="3.40.30.10">
    <property type="entry name" value="Glutaredoxin"/>
    <property type="match status" value="1"/>
</dbReference>
<dbReference type="Proteomes" id="UP001228905">
    <property type="component" value="Unassembled WGS sequence"/>
</dbReference>
<accession>A0ABU0IYX0</accession>
<dbReference type="Pfam" id="PF02683">
    <property type="entry name" value="DsbD_TM"/>
    <property type="match status" value="1"/>
</dbReference>
<evidence type="ECO:0000313" key="10">
    <source>
        <dbReference type="EMBL" id="MDQ0466516.1"/>
    </source>
</evidence>
<dbReference type="InterPro" id="IPR036249">
    <property type="entry name" value="Thioredoxin-like_sf"/>
</dbReference>
<evidence type="ECO:0000256" key="1">
    <source>
        <dbReference type="ARBA" id="ARBA00004651"/>
    </source>
</evidence>
<evidence type="ECO:0000256" key="2">
    <source>
        <dbReference type="ARBA" id="ARBA00022475"/>
    </source>
</evidence>
<feature type="signal peptide" evidence="8">
    <location>
        <begin position="1"/>
        <end position="22"/>
    </location>
</feature>
<keyword evidence="11" id="KW-1185">Reference proteome</keyword>
<comment type="caution">
    <text evidence="10">The sequence shown here is derived from an EMBL/GenBank/DDBJ whole genome shotgun (WGS) entry which is preliminary data.</text>
</comment>
<feature type="transmembrane region" description="Helical" evidence="7">
    <location>
        <begin position="518"/>
        <end position="538"/>
    </location>
</feature>
<evidence type="ECO:0000256" key="8">
    <source>
        <dbReference type="SAM" id="SignalP"/>
    </source>
</evidence>
<dbReference type="Pfam" id="PF13899">
    <property type="entry name" value="Thioredoxin_7"/>
    <property type="match status" value="1"/>
</dbReference>
<dbReference type="GO" id="GO:0047134">
    <property type="term" value="F:protein-disulfide reductase [NAD(P)H] activity"/>
    <property type="evidence" value="ECO:0007669"/>
    <property type="project" value="UniProtKB-EC"/>
</dbReference>
<evidence type="ECO:0000256" key="4">
    <source>
        <dbReference type="ARBA" id="ARBA00022748"/>
    </source>
</evidence>
<keyword evidence="5 7" id="KW-1133">Transmembrane helix</keyword>
<keyword evidence="4" id="KW-0201">Cytochrome c-type biogenesis</keyword>
<feature type="transmembrane region" description="Helical" evidence="7">
    <location>
        <begin position="340"/>
        <end position="361"/>
    </location>
</feature>
<feature type="domain" description="Thioredoxin" evidence="9">
    <location>
        <begin position="571"/>
        <end position="699"/>
    </location>
</feature>
<dbReference type="RefSeq" id="WP_307352622.1">
    <property type="nucleotide sequence ID" value="NZ_JAUSVS010000012.1"/>
</dbReference>
<feature type="transmembrane region" description="Helical" evidence="7">
    <location>
        <begin position="381"/>
        <end position="404"/>
    </location>
</feature>
<dbReference type="PANTHER" id="PTHR32234">
    <property type="entry name" value="THIOL:DISULFIDE INTERCHANGE PROTEIN DSBD"/>
    <property type="match status" value="1"/>
</dbReference>
<evidence type="ECO:0000256" key="5">
    <source>
        <dbReference type="ARBA" id="ARBA00022989"/>
    </source>
</evidence>
<dbReference type="InterPro" id="IPR028250">
    <property type="entry name" value="DsbDN"/>
</dbReference>
<proteinExistence type="predicted"/>
<dbReference type="InterPro" id="IPR035671">
    <property type="entry name" value="DsbD_gamma"/>
</dbReference>
<evidence type="ECO:0000259" key="9">
    <source>
        <dbReference type="PROSITE" id="PS51352"/>
    </source>
</evidence>
<evidence type="ECO:0000313" key="11">
    <source>
        <dbReference type="Proteomes" id="UP001228905"/>
    </source>
</evidence>
<keyword evidence="10" id="KW-0560">Oxidoreductase</keyword>
<feature type="transmembrane region" description="Helical" evidence="7">
    <location>
        <begin position="452"/>
        <end position="474"/>
    </location>
</feature>
<dbReference type="SUPFAM" id="SSF52833">
    <property type="entry name" value="Thioredoxin-like"/>
    <property type="match status" value="1"/>
</dbReference>
<protein>
    <submittedName>
        <fullName evidence="10">Thiol:disulfide interchange protein DsbD</fullName>
        <ecNumber evidence="10">1.8.1.8</ecNumber>
    </submittedName>
</protein>
<evidence type="ECO:0000256" key="6">
    <source>
        <dbReference type="ARBA" id="ARBA00023136"/>
    </source>
</evidence>
<keyword evidence="2" id="KW-1003">Cell membrane</keyword>
<dbReference type="PROSITE" id="PS51352">
    <property type="entry name" value="THIOREDOXIN_2"/>
    <property type="match status" value="1"/>
</dbReference>
<keyword evidence="6 7" id="KW-0472">Membrane</keyword>
<dbReference type="EC" id="1.8.1.8" evidence="10"/>
<evidence type="ECO:0000256" key="7">
    <source>
        <dbReference type="SAM" id="Phobius"/>
    </source>
</evidence>
<evidence type="ECO:0000256" key="3">
    <source>
        <dbReference type="ARBA" id="ARBA00022692"/>
    </source>
</evidence>
<dbReference type="InterPro" id="IPR013766">
    <property type="entry name" value="Thioredoxin_domain"/>
</dbReference>
<reference evidence="10 11" key="1">
    <citation type="submission" date="2023-07" db="EMBL/GenBank/DDBJ databases">
        <title>Genomic Encyclopedia of Type Strains, Phase IV (KMG-IV): sequencing the most valuable type-strain genomes for metagenomic binning, comparative biology and taxonomic classification.</title>
        <authorList>
            <person name="Goeker M."/>
        </authorList>
    </citation>
    <scope>NUCLEOTIDE SEQUENCE [LARGE SCALE GENOMIC DNA]</scope>
    <source>
        <strain evidence="10 11">DSM 18695</strain>
    </source>
</reference>
<feature type="transmembrane region" description="Helical" evidence="7">
    <location>
        <begin position="296"/>
        <end position="319"/>
    </location>
</feature>
<dbReference type="InterPro" id="IPR003834">
    <property type="entry name" value="Cyt_c_assmbl_TM_dom"/>
</dbReference>
<dbReference type="Pfam" id="PF11412">
    <property type="entry name" value="DsbD_N"/>
    <property type="match status" value="1"/>
</dbReference>
<comment type="subcellular location">
    <subcellularLocation>
        <location evidence="1">Cell membrane</location>
        <topology evidence="1">Multi-pass membrane protein</topology>
    </subcellularLocation>
</comment>
<dbReference type="PANTHER" id="PTHR32234:SF3">
    <property type="entry name" value="SUPPRESSION OF COPPER SENSITIVITY PROTEIN"/>
    <property type="match status" value="1"/>
</dbReference>
<dbReference type="EMBL" id="JAUSVS010000012">
    <property type="protein sequence ID" value="MDQ0466516.1"/>
    <property type="molecule type" value="Genomic_DNA"/>
</dbReference>
<feature type="transmembrane region" description="Helical" evidence="7">
    <location>
        <begin position="495"/>
        <end position="512"/>
    </location>
</feature>